<evidence type="ECO:0000256" key="2">
    <source>
        <dbReference type="SAM" id="Phobius"/>
    </source>
</evidence>
<accession>A0ABZ1XNA0</accession>
<organism evidence="3 4">
    <name type="scientific">Streptomyces melanogenes</name>
    <dbReference type="NCBI Taxonomy" id="67326"/>
    <lineage>
        <taxon>Bacteria</taxon>
        <taxon>Bacillati</taxon>
        <taxon>Actinomycetota</taxon>
        <taxon>Actinomycetes</taxon>
        <taxon>Kitasatosporales</taxon>
        <taxon>Streptomycetaceae</taxon>
        <taxon>Streptomyces</taxon>
    </lineage>
</organism>
<feature type="compositionally biased region" description="Acidic residues" evidence="1">
    <location>
        <begin position="509"/>
        <end position="521"/>
    </location>
</feature>
<keyword evidence="2" id="KW-0472">Membrane</keyword>
<proteinExistence type="predicted"/>
<feature type="compositionally biased region" description="Low complexity" evidence="1">
    <location>
        <begin position="496"/>
        <end position="507"/>
    </location>
</feature>
<dbReference type="EMBL" id="CP109019">
    <property type="protein sequence ID" value="WUT84979.1"/>
    <property type="molecule type" value="Genomic_DNA"/>
</dbReference>
<sequence>MPEQPVPLAWQLRAGVRLDAKYRNAVINELYEHEERVAAPLLDADTATVLTDALEARRTALLWALPTALVWIAGFFFAGWLFSLYAAGCAALFGAAVVLGDRTAPLPASAAARRPGPAARLAGGALRALGRSVLLGYAVLAVPTARSADWPTAAAAFGGPALLAAVTWAHRTAIVKRLGRVTQPHASVEQPRSLRLGRITQLLRAEQGSALVVNRPGTPFPGSGRVVSSVGLTVDVRGRTDGLFAPALLTRVARAVREMPHFVDQVDEVFLLPEERAPARHPLARSPYWPHDTTSPSARPGTRWLRIVSRSPGPHLTTVFVQIRRDGRFLSIEQSTCVLPPVRRDFTHLPGSRYDPYDSSQRPASGVQVLSQVLVRSPLASATLLAELATWSLRQVRRMSSPPSGRPPSGPHTSIRELAAEPDLPALAAADAERISRAVRLLVLDTVRAALRDQGLSAPGLDEDQAEVYGVQSGGIHIGNISPGTLATGYSARARGTTSHTSPGPTTNPDDDSWEDDDDLG</sequence>
<evidence type="ECO:0000313" key="3">
    <source>
        <dbReference type="EMBL" id="WUT84979.1"/>
    </source>
</evidence>
<feature type="region of interest" description="Disordered" evidence="1">
    <location>
        <begin position="493"/>
        <end position="521"/>
    </location>
</feature>
<keyword evidence="2" id="KW-1133">Transmembrane helix</keyword>
<feature type="transmembrane region" description="Helical" evidence="2">
    <location>
        <begin position="60"/>
        <end position="78"/>
    </location>
</feature>
<keyword evidence="4" id="KW-1185">Reference proteome</keyword>
<evidence type="ECO:0000256" key="1">
    <source>
        <dbReference type="SAM" id="MobiDB-lite"/>
    </source>
</evidence>
<name>A0ABZ1XNA0_9ACTN</name>
<dbReference type="RefSeq" id="WP_329401418.1">
    <property type="nucleotide sequence ID" value="NZ_CP109019.1"/>
</dbReference>
<evidence type="ECO:0000313" key="4">
    <source>
        <dbReference type="Proteomes" id="UP001432060"/>
    </source>
</evidence>
<keyword evidence="2" id="KW-0812">Transmembrane</keyword>
<evidence type="ECO:0008006" key="5">
    <source>
        <dbReference type="Google" id="ProtNLM"/>
    </source>
</evidence>
<dbReference type="Proteomes" id="UP001432060">
    <property type="component" value="Chromosome"/>
</dbReference>
<gene>
    <name evidence="3" type="ORF">OG515_23730</name>
</gene>
<reference evidence="3" key="1">
    <citation type="submission" date="2022-10" db="EMBL/GenBank/DDBJ databases">
        <title>The complete genomes of actinobacterial strains from the NBC collection.</title>
        <authorList>
            <person name="Joergensen T.S."/>
            <person name="Alvarez Arevalo M."/>
            <person name="Sterndorff E.B."/>
            <person name="Faurdal D."/>
            <person name="Vuksanovic O."/>
            <person name="Mourched A.-S."/>
            <person name="Charusanti P."/>
            <person name="Shaw S."/>
            <person name="Blin K."/>
            <person name="Weber T."/>
        </authorList>
    </citation>
    <scope>NUCLEOTIDE SEQUENCE</scope>
    <source>
        <strain evidence="3">NBC_00668</strain>
    </source>
</reference>
<protein>
    <recommendedName>
        <fullName evidence="5">Integral membrane protein</fullName>
    </recommendedName>
</protein>